<dbReference type="EMBL" id="CP101988">
    <property type="protein sequence ID" value="UUI76445.1"/>
    <property type="molecule type" value="Genomic_DNA"/>
</dbReference>
<evidence type="ECO:0000313" key="4">
    <source>
        <dbReference type="Proteomes" id="UP001316189"/>
    </source>
</evidence>
<dbReference type="Pfam" id="PF13360">
    <property type="entry name" value="PQQ_2"/>
    <property type="match status" value="1"/>
</dbReference>
<protein>
    <submittedName>
        <fullName evidence="3">PQQ-binding-like beta-propeller repeat protein</fullName>
    </submittedName>
</protein>
<feature type="domain" description="Pyrrolo-quinoline quinone repeat" evidence="2">
    <location>
        <begin position="359"/>
        <end position="475"/>
    </location>
</feature>
<evidence type="ECO:0000256" key="1">
    <source>
        <dbReference type="SAM" id="MobiDB-lite"/>
    </source>
</evidence>
<name>A0ABY5L105_9CELL</name>
<dbReference type="InterPro" id="IPR015943">
    <property type="entry name" value="WD40/YVTN_repeat-like_dom_sf"/>
</dbReference>
<sequence>MAPTPSHRMEAVELVEEDLPTSPTTVGGRKGGQTARPSAEEPPPGSEAPPGAARRGVARAVRRWWPIALPLVLVVAAGSAVSAQRERARADRVAAVPGMVRPLDGAPSELWRVPAGPGDQVVAAGGGVAVVGDRQGVWRVTAVDARTGDERWSTRLTRVASVAVEAGAVVCPGGADVGELLVCLVRAPAPVYADALAAAPGAARIVALDSADGTVAGEWAVGDAVVSVARRGDDVVLVTEDPDGIVHAARHDALTGATRWSYEARQAVGSDGYVDVASAEATGEHLLLGGYGTAVLDLDDGAELFWARYLSFVLTRSDSERFGTWSASRGGALHGASGRKLRDLPALPVRPAVDDGTADDVVVLDTGRELSAAGAYTGTPLWTLDTDLEVALVVAGHLVLAAPGRQMSVDAHTGEVAWDVATRAGAFALVSDGALVLTAEPGADGAPVLTARGVEDGVEYWSRPLPAGTSSLVVEGGALLARTAHELVALG</sequence>
<reference evidence="3 4" key="1">
    <citation type="submission" date="2022-07" db="EMBL/GenBank/DDBJ databases">
        <title>Novel species in genus cellulomonas.</title>
        <authorList>
            <person name="Ye L."/>
        </authorList>
    </citation>
    <scope>NUCLEOTIDE SEQUENCE [LARGE SCALE GENOMIC DNA]</scope>
    <source>
        <strain evidence="4">zg-Y338</strain>
    </source>
</reference>
<evidence type="ECO:0000313" key="3">
    <source>
        <dbReference type="EMBL" id="UUI76445.1"/>
    </source>
</evidence>
<organism evidence="3 4">
    <name type="scientific">Cellulomonas chengniuliangii</name>
    <dbReference type="NCBI Taxonomy" id="2968084"/>
    <lineage>
        <taxon>Bacteria</taxon>
        <taxon>Bacillati</taxon>
        <taxon>Actinomycetota</taxon>
        <taxon>Actinomycetes</taxon>
        <taxon>Micrococcales</taxon>
        <taxon>Cellulomonadaceae</taxon>
        <taxon>Cellulomonas</taxon>
    </lineage>
</organism>
<dbReference type="Proteomes" id="UP001316189">
    <property type="component" value="Chromosome"/>
</dbReference>
<dbReference type="Gene3D" id="2.130.10.10">
    <property type="entry name" value="YVTN repeat-like/Quinoprotein amine dehydrogenase"/>
    <property type="match status" value="1"/>
</dbReference>
<dbReference type="RefSeq" id="WP_227568715.1">
    <property type="nucleotide sequence ID" value="NZ_CP101988.1"/>
</dbReference>
<accession>A0ABY5L105</accession>
<evidence type="ECO:0000259" key="2">
    <source>
        <dbReference type="Pfam" id="PF13360"/>
    </source>
</evidence>
<proteinExistence type="predicted"/>
<dbReference type="InterPro" id="IPR002372">
    <property type="entry name" value="PQQ_rpt_dom"/>
</dbReference>
<feature type="region of interest" description="Disordered" evidence="1">
    <location>
        <begin position="1"/>
        <end position="54"/>
    </location>
</feature>
<dbReference type="InterPro" id="IPR011047">
    <property type="entry name" value="Quinoprotein_ADH-like_sf"/>
</dbReference>
<dbReference type="PANTHER" id="PTHR34512:SF30">
    <property type="entry name" value="OUTER MEMBRANE PROTEIN ASSEMBLY FACTOR BAMB"/>
    <property type="match status" value="1"/>
</dbReference>
<dbReference type="PANTHER" id="PTHR34512">
    <property type="entry name" value="CELL SURFACE PROTEIN"/>
    <property type="match status" value="1"/>
</dbReference>
<gene>
    <name evidence="3" type="ORF">NP064_06000</name>
</gene>
<dbReference type="SUPFAM" id="SSF50998">
    <property type="entry name" value="Quinoprotein alcohol dehydrogenase-like"/>
    <property type="match status" value="1"/>
</dbReference>
<keyword evidence="4" id="KW-1185">Reference proteome</keyword>